<gene>
    <name evidence="1" type="ORF">GO495_15960</name>
</gene>
<dbReference type="Pfam" id="PF13585">
    <property type="entry name" value="CHU_C"/>
    <property type="match status" value="1"/>
</dbReference>
<proteinExistence type="predicted"/>
<reference evidence="1 2" key="1">
    <citation type="submission" date="2019-12" db="EMBL/GenBank/DDBJ databases">
        <title>The draft genomic sequence of strain Chitinophaga oryziterrae JCM 16595.</title>
        <authorList>
            <person name="Zhang X."/>
        </authorList>
    </citation>
    <scope>NUCLEOTIDE SEQUENCE [LARGE SCALE GENOMIC DNA]</scope>
    <source>
        <strain evidence="1 2">JCM 16595</strain>
    </source>
</reference>
<protein>
    <submittedName>
        <fullName evidence="1">T9SS type B sorting domain-containing protein</fullName>
    </submittedName>
</protein>
<name>A0A6N8JA16_9BACT</name>
<keyword evidence="2" id="KW-1185">Reference proteome</keyword>
<dbReference type="NCBIfam" id="TIGR04131">
    <property type="entry name" value="Bac_Flav_CTERM"/>
    <property type="match status" value="1"/>
</dbReference>
<evidence type="ECO:0000313" key="2">
    <source>
        <dbReference type="Proteomes" id="UP000468388"/>
    </source>
</evidence>
<dbReference type="RefSeq" id="WP_157300721.1">
    <property type="nucleotide sequence ID" value="NZ_BAAAZB010000005.1"/>
</dbReference>
<accession>A0A6N8JA16</accession>
<comment type="caution">
    <text evidence="1">The sequence shown here is derived from an EMBL/GenBank/DDBJ whole genome shotgun (WGS) entry which is preliminary data.</text>
</comment>
<organism evidence="1 2">
    <name type="scientific">Chitinophaga oryziterrae</name>
    <dbReference type="NCBI Taxonomy" id="1031224"/>
    <lineage>
        <taxon>Bacteria</taxon>
        <taxon>Pseudomonadati</taxon>
        <taxon>Bacteroidota</taxon>
        <taxon>Chitinophagia</taxon>
        <taxon>Chitinophagales</taxon>
        <taxon>Chitinophagaceae</taxon>
        <taxon>Chitinophaga</taxon>
    </lineage>
</organism>
<sequence length="530" mass="58257">MKPILSAVNLAVLNNYARTALKVILLLFLLFTYHHYLDAQDIKLENPSFEGKAQTSNVPAPWYLYSKSPDTQPGFAGVSLKPSDGKTYIGGIYNASWPEKFALDIEVGLKAGKMYVLSFDLAYPPYYTKDICNGSFAIYGSNKGEIPDTLWKSGEFYHTDWKRYTAVITPTKAYKQIILGPYIDVKCKSSVFSGVLVDNLSASIREIPQLVISVQNTCKAASTGDAIVRVVDSIGPYTYEWQPGGQTSNRVANLAAGSYEVTVTAANGTSTKSEVVVGEYELKASAAITNDDCYGGRSARISLDATGGIQPYSFSIDNGTSFQQSSIFNNLSAGVYSAIIKDSYNCTLNIDSLYISAPSALSVISASTRPVSCSDVKNGEIILVAAGGTRPYTYSISGYMFQSDSIIRHLNEGEYHYRITDSHECIVEGDVEISKEWRDCAVFVPNAFSPNGDGVNDIFKAKIQDDISDFRMAVYGRWGQLVFETHDPRWGWDGYQKGIGLPVGSYLWVITYTDSKKQQMKQQGTLLLLK</sequence>
<dbReference type="Gene3D" id="2.60.120.260">
    <property type="entry name" value="Galactose-binding domain-like"/>
    <property type="match status" value="1"/>
</dbReference>
<dbReference type="OrthoDB" id="7794186at2"/>
<dbReference type="Pfam" id="PF13573">
    <property type="entry name" value="SprB"/>
    <property type="match status" value="2"/>
</dbReference>
<evidence type="ECO:0000313" key="1">
    <source>
        <dbReference type="EMBL" id="MVT42087.1"/>
    </source>
</evidence>
<dbReference type="AlphaFoldDB" id="A0A6N8JA16"/>
<dbReference type="Proteomes" id="UP000468388">
    <property type="component" value="Unassembled WGS sequence"/>
</dbReference>
<dbReference type="EMBL" id="WRXO01000004">
    <property type="protein sequence ID" value="MVT42087.1"/>
    <property type="molecule type" value="Genomic_DNA"/>
</dbReference>
<dbReference type="InterPro" id="IPR025667">
    <property type="entry name" value="SprB_repeat"/>
</dbReference>
<dbReference type="InterPro" id="IPR026341">
    <property type="entry name" value="T9SS_type_B"/>
</dbReference>